<proteinExistence type="predicted"/>
<accession>W7DVM9</accession>
<dbReference type="AlphaFoldDB" id="W7DVM9"/>
<protein>
    <submittedName>
        <fullName evidence="1">Uncharacterized protein</fullName>
    </submittedName>
</protein>
<comment type="caution">
    <text evidence="1">The sequence shown here is derived from an EMBL/GenBank/DDBJ whole genome shotgun (WGS) entry which is preliminary data.</text>
</comment>
<sequence length="60" mass="7177">MINMLLLADKNSRERTIKFGNEINLMVRSFFIHNLPHVKKQEKMPIEKRAKLVYNDYDKG</sequence>
<evidence type="ECO:0000313" key="1">
    <source>
        <dbReference type="EMBL" id="EUJ51902.1"/>
    </source>
</evidence>
<name>W7DVM9_9LIST</name>
<evidence type="ECO:0000313" key="2">
    <source>
        <dbReference type="Proteomes" id="UP000019241"/>
    </source>
</evidence>
<dbReference type="EMBL" id="AODM01000050">
    <property type="protein sequence ID" value="EUJ51902.1"/>
    <property type="molecule type" value="Genomic_DNA"/>
</dbReference>
<gene>
    <name evidence="1" type="ORF">MCOL2_14903</name>
</gene>
<dbReference type="Proteomes" id="UP000019241">
    <property type="component" value="Unassembled WGS sequence"/>
</dbReference>
<organism evidence="1 2">
    <name type="scientific">Listeria fleischmannii FSL S10-1203</name>
    <dbReference type="NCBI Taxonomy" id="1265822"/>
    <lineage>
        <taxon>Bacteria</taxon>
        <taxon>Bacillati</taxon>
        <taxon>Bacillota</taxon>
        <taxon>Bacilli</taxon>
        <taxon>Bacillales</taxon>
        <taxon>Listeriaceae</taxon>
        <taxon>Listeria</taxon>
    </lineage>
</organism>
<dbReference type="PATRIC" id="fig|1265822.4.peg.3026"/>
<reference evidence="1 2" key="1">
    <citation type="submission" date="2012-12" db="EMBL/GenBank/DDBJ databases">
        <title>Novel taxa of Listeriaceae from agricultural environments in the United States.</title>
        <authorList>
            <person name="den Bakker H.C."/>
            <person name="Allred A."/>
            <person name="Warchocki S."/>
            <person name="Wright E.M."/>
            <person name="Burrell A."/>
            <person name="Nightingale K.K."/>
            <person name="Kephart D."/>
            <person name="Wiedmann M."/>
        </authorList>
    </citation>
    <scope>NUCLEOTIDE SEQUENCE [LARGE SCALE GENOMIC DNA]</scope>
    <source>
        <strain evidence="1 2">FSL S10-1203</strain>
    </source>
</reference>